<dbReference type="Gene3D" id="1.10.8.1080">
    <property type="match status" value="1"/>
</dbReference>
<dbReference type="InterPro" id="IPR040190">
    <property type="entry name" value="MURQ/GCKR"/>
</dbReference>
<dbReference type="AlphaFoldDB" id="A0A1M4XRM0"/>
<dbReference type="SUPFAM" id="SSF53697">
    <property type="entry name" value="SIS domain"/>
    <property type="match status" value="1"/>
</dbReference>
<dbReference type="NCBIfam" id="NF003915">
    <property type="entry name" value="PRK05441.1"/>
    <property type="match status" value="1"/>
</dbReference>
<keyword evidence="1" id="KW-0456">Lyase</keyword>
<dbReference type="Gene3D" id="3.40.50.10490">
    <property type="entry name" value="Glucose-6-phosphate isomerase like protein, domain 1"/>
    <property type="match status" value="1"/>
</dbReference>
<evidence type="ECO:0000256" key="2">
    <source>
        <dbReference type="ARBA" id="ARBA00023277"/>
    </source>
</evidence>
<evidence type="ECO:0000313" key="5">
    <source>
        <dbReference type="Proteomes" id="UP000184144"/>
    </source>
</evidence>
<name>A0A1M4XRM0_9RHOB</name>
<sequence>MLSQTTERLSGAVTIDAVSAAHAMSAFLDGQQAAIAAVRLAAGDIDQGAEVMASAVRSGRALVYAAAGSSGLMALADACELSGTFGISPESVRIYMAGGVPADGYMPGDTEDDVDAAQAVGRGVKQGDVLIVLSASGTTPYALAVAECAKANGGTIIALANNPRTPLLDIADVPICLETPPEVIAGSTRLGAGTAQKAALNLMSSMMGVKLGHVYQGMMVNVVADNAKLIARATGIVSRVADVSMPEAETALQKSKGNPKLAILVAKGVTVEAAGDILDAHGGHLGPCLQSLKPKQT</sequence>
<dbReference type="PANTHER" id="PTHR10088:SF4">
    <property type="entry name" value="GLUCOKINASE REGULATORY PROTEIN"/>
    <property type="match status" value="1"/>
</dbReference>
<dbReference type="InterPro" id="IPR046348">
    <property type="entry name" value="SIS_dom_sf"/>
</dbReference>
<feature type="domain" description="SIS" evidence="3">
    <location>
        <begin position="52"/>
        <end position="213"/>
    </location>
</feature>
<evidence type="ECO:0000313" key="4">
    <source>
        <dbReference type="EMBL" id="SHE96234.1"/>
    </source>
</evidence>
<dbReference type="GO" id="GO:0097367">
    <property type="term" value="F:carbohydrate derivative binding"/>
    <property type="evidence" value="ECO:0007669"/>
    <property type="project" value="InterPro"/>
</dbReference>
<dbReference type="STRING" id="1486859.SAMN05444273_103278"/>
<protein>
    <submittedName>
        <fullName evidence="4">N-acetylmuramic acid 6-phosphate etherase</fullName>
    </submittedName>
</protein>
<dbReference type="GO" id="GO:0016835">
    <property type="term" value="F:carbon-oxygen lyase activity"/>
    <property type="evidence" value="ECO:0007669"/>
    <property type="project" value="InterPro"/>
</dbReference>
<organism evidence="4 5">
    <name type="scientific">Litoreibacter ascidiaceicola</name>
    <dbReference type="NCBI Taxonomy" id="1486859"/>
    <lineage>
        <taxon>Bacteria</taxon>
        <taxon>Pseudomonadati</taxon>
        <taxon>Pseudomonadota</taxon>
        <taxon>Alphaproteobacteria</taxon>
        <taxon>Rhodobacterales</taxon>
        <taxon>Roseobacteraceae</taxon>
        <taxon>Litoreibacter</taxon>
    </lineage>
</organism>
<dbReference type="PROSITE" id="PS51464">
    <property type="entry name" value="SIS"/>
    <property type="match status" value="1"/>
</dbReference>
<dbReference type="Proteomes" id="UP000184144">
    <property type="component" value="Unassembled WGS sequence"/>
</dbReference>
<dbReference type="EMBL" id="FQUV01000003">
    <property type="protein sequence ID" value="SHE96234.1"/>
    <property type="molecule type" value="Genomic_DNA"/>
</dbReference>
<dbReference type="Pfam" id="PF13580">
    <property type="entry name" value="SIS_2"/>
    <property type="match status" value="1"/>
</dbReference>
<dbReference type="GO" id="GO:0009254">
    <property type="term" value="P:peptidoglycan turnover"/>
    <property type="evidence" value="ECO:0007669"/>
    <property type="project" value="TreeGrafter"/>
</dbReference>
<dbReference type="OrthoDB" id="9813395at2"/>
<proteinExistence type="predicted"/>
<keyword evidence="5" id="KW-1185">Reference proteome</keyword>
<accession>A0A1M4XRM0</accession>
<evidence type="ECO:0000256" key="1">
    <source>
        <dbReference type="ARBA" id="ARBA00023239"/>
    </source>
</evidence>
<dbReference type="CDD" id="cd05007">
    <property type="entry name" value="SIS_Etherase"/>
    <property type="match status" value="1"/>
</dbReference>
<dbReference type="GO" id="GO:0046348">
    <property type="term" value="P:amino sugar catabolic process"/>
    <property type="evidence" value="ECO:0007669"/>
    <property type="project" value="InterPro"/>
</dbReference>
<dbReference type="InterPro" id="IPR001347">
    <property type="entry name" value="SIS_dom"/>
</dbReference>
<evidence type="ECO:0000259" key="3">
    <source>
        <dbReference type="PROSITE" id="PS51464"/>
    </source>
</evidence>
<dbReference type="RefSeq" id="WP_073142361.1">
    <property type="nucleotide sequence ID" value="NZ_FQUV01000003.1"/>
</dbReference>
<dbReference type="InterPro" id="IPR005488">
    <property type="entry name" value="Etherase_MurQ"/>
</dbReference>
<keyword evidence="2" id="KW-0119">Carbohydrate metabolism</keyword>
<dbReference type="GO" id="GO:0016803">
    <property type="term" value="F:ether hydrolase activity"/>
    <property type="evidence" value="ECO:0007669"/>
    <property type="project" value="TreeGrafter"/>
</dbReference>
<reference evidence="5" key="1">
    <citation type="submission" date="2016-11" db="EMBL/GenBank/DDBJ databases">
        <authorList>
            <person name="Varghese N."/>
            <person name="Submissions S."/>
        </authorList>
    </citation>
    <scope>NUCLEOTIDE SEQUENCE [LARGE SCALE GENOMIC DNA]</scope>
    <source>
        <strain evidence="5">DSM 100566</strain>
    </source>
</reference>
<dbReference type="PANTHER" id="PTHR10088">
    <property type="entry name" value="GLUCOKINASE REGULATORY PROTEIN"/>
    <property type="match status" value="1"/>
</dbReference>
<gene>
    <name evidence="4" type="ORF">SAMN05444273_103278</name>
</gene>